<dbReference type="AlphaFoldDB" id="A0A9W6G871"/>
<proteinExistence type="predicted"/>
<dbReference type="Proteomes" id="UP001144313">
    <property type="component" value="Unassembled WGS sequence"/>
</dbReference>
<accession>A0A9W6G871</accession>
<protein>
    <submittedName>
        <fullName evidence="2">Uncharacterized protein</fullName>
    </submittedName>
</protein>
<feature type="region of interest" description="Disordered" evidence="1">
    <location>
        <begin position="1"/>
        <end position="65"/>
    </location>
</feature>
<evidence type="ECO:0000313" key="3">
    <source>
        <dbReference type="Proteomes" id="UP001144313"/>
    </source>
</evidence>
<sequence>MAWEPNAGGPSKRLRNIGTDRPVPGGRRDRSGSIPGSARGSGPNCGTGTGTSLGRGPGRSSILGRVPDQIARTVAPVHRTSTVVVNGPAATRAFS</sequence>
<gene>
    <name evidence="2" type="ORF">GALLR39Z86_18580</name>
</gene>
<feature type="compositionally biased region" description="Gly residues" evidence="1">
    <location>
        <begin position="43"/>
        <end position="57"/>
    </location>
</feature>
<keyword evidence="3" id="KW-1185">Reference proteome</keyword>
<reference evidence="2" key="1">
    <citation type="submission" date="2022-12" db="EMBL/GenBank/DDBJ databases">
        <title>Reference genome sequencing for broad-spectrum identification of bacterial and archaeal isolates by mass spectrometry.</title>
        <authorList>
            <person name="Sekiguchi Y."/>
            <person name="Tourlousse D.M."/>
        </authorList>
    </citation>
    <scope>NUCLEOTIDE SEQUENCE</scope>
    <source>
        <strain evidence="2">LLR39Z86</strain>
    </source>
</reference>
<comment type="caution">
    <text evidence="2">The sequence shown here is derived from an EMBL/GenBank/DDBJ whole genome shotgun (WGS) entry which is preliminary data.</text>
</comment>
<evidence type="ECO:0000256" key="1">
    <source>
        <dbReference type="SAM" id="MobiDB-lite"/>
    </source>
</evidence>
<dbReference type="EMBL" id="BSDT01000001">
    <property type="protein sequence ID" value="GLI42008.1"/>
    <property type="molecule type" value="Genomic_DNA"/>
</dbReference>
<organism evidence="2 3">
    <name type="scientific">Glycomyces algeriensis</name>
    <dbReference type="NCBI Taxonomy" id="256037"/>
    <lineage>
        <taxon>Bacteria</taxon>
        <taxon>Bacillati</taxon>
        <taxon>Actinomycetota</taxon>
        <taxon>Actinomycetes</taxon>
        <taxon>Glycomycetales</taxon>
        <taxon>Glycomycetaceae</taxon>
        <taxon>Glycomyces</taxon>
    </lineage>
</organism>
<name>A0A9W6G871_9ACTN</name>
<evidence type="ECO:0000313" key="2">
    <source>
        <dbReference type="EMBL" id="GLI42008.1"/>
    </source>
</evidence>